<dbReference type="Proteomes" id="UP000777002">
    <property type="component" value="Unassembled WGS sequence"/>
</dbReference>
<keyword evidence="6 8" id="KW-0961">Cell wall biogenesis/degradation</keyword>
<dbReference type="PANTHER" id="PTHR23135">
    <property type="entry name" value="MUR LIGASE FAMILY MEMBER"/>
    <property type="match status" value="1"/>
</dbReference>
<feature type="binding site" evidence="7">
    <location>
        <position position="182"/>
    </location>
    <ligand>
        <name>UDP-N-acetyl-alpha-D-muramoyl-L-alanyl-D-glutamate</name>
        <dbReference type="ChEBI" id="CHEBI:83900"/>
    </ligand>
</feature>
<dbReference type="EMBL" id="JACJKX010000005">
    <property type="protein sequence ID" value="MBM6928376.1"/>
    <property type="molecule type" value="Genomic_DNA"/>
</dbReference>
<evidence type="ECO:0000313" key="14">
    <source>
        <dbReference type="EMBL" id="MBM6928376.1"/>
    </source>
</evidence>
<comment type="subcellular location">
    <subcellularLocation>
        <location evidence="8 9">Cytoplasm</location>
    </subcellularLocation>
</comment>
<dbReference type="EC" id="6.3.2.13" evidence="7"/>
<evidence type="ECO:0000256" key="8">
    <source>
        <dbReference type="HAMAP-Rule" id="MF_02019"/>
    </source>
</evidence>
<keyword evidence="8 14" id="KW-0436">Ligase</keyword>
<gene>
    <name evidence="8" type="primary">murF</name>
    <name evidence="7" type="synonym">murE</name>
    <name evidence="14" type="ORF">H5985_03730</name>
</gene>
<dbReference type="InterPro" id="IPR035911">
    <property type="entry name" value="MurE/MurF_N"/>
</dbReference>
<dbReference type="RefSeq" id="WP_205049975.1">
    <property type="nucleotide sequence ID" value="NZ_JACJKX010000005.1"/>
</dbReference>
<keyword evidence="8" id="KW-0067">ATP-binding</keyword>
<feature type="binding site" evidence="7">
    <location>
        <position position="26"/>
    </location>
    <ligand>
        <name>UDP-N-acetyl-alpha-D-muramoyl-L-alanyl-D-glutamate</name>
        <dbReference type="ChEBI" id="CHEBI:83900"/>
    </ligand>
</feature>
<comment type="catalytic activity">
    <reaction evidence="8 10">
        <text>D-alanyl-D-alanine + UDP-N-acetyl-alpha-D-muramoyl-L-alanyl-gamma-D-glutamyl-meso-2,6-diaminopimelate + ATP = UDP-N-acetyl-alpha-D-muramoyl-L-alanyl-gamma-D-glutamyl-meso-2,6-diaminopimeloyl-D-alanyl-D-alanine + ADP + phosphate + H(+)</text>
        <dbReference type="Rhea" id="RHEA:28374"/>
        <dbReference type="ChEBI" id="CHEBI:15378"/>
        <dbReference type="ChEBI" id="CHEBI:30616"/>
        <dbReference type="ChEBI" id="CHEBI:43474"/>
        <dbReference type="ChEBI" id="CHEBI:57822"/>
        <dbReference type="ChEBI" id="CHEBI:61386"/>
        <dbReference type="ChEBI" id="CHEBI:83905"/>
        <dbReference type="ChEBI" id="CHEBI:456216"/>
        <dbReference type="EC" id="6.3.2.10"/>
    </reaction>
</comment>
<dbReference type="PANTHER" id="PTHR23135:SF4">
    <property type="entry name" value="UDP-N-ACETYLMURAMOYL-L-ALANYL-D-GLUTAMATE--2,6-DIAMINOPIMELATE LIGASE MURE HOMOLOG, CHLOROPLASTIC"/>
    <property type="match status" value="1"/>
</dbReference>
<comment type="function">
    <text evidence="7">Catalyzes the addition of meso-diaminopimelic acid to the nucleotide precursor UDP-N-acetylmuramoyl-L-alanyl-D-glutamate (UMAG) in the biosynthesis of bacterial cell-wall peptidoglycan.</text>
</comment>
<dbReference type="InterPro" id="IPR005761">
    <property type="entry name" value="UDP-N-AcMur-Glu-dNH2Pim_ligase"/>
</dbReference>
<dbReference type="InterPro" id="IPR004101">
    <property type="entry name" value="Mur_ligase_C"/>
</dbReference>
<comment type="PTM">
    <text evidence="7">Carboxylation is probably crucial for Mg(2+) binding and, consequently, for the gamma-phosphate positioning of ATP.</text>
</comment>
<feature type="domain" description="Mur ligase central" evidence="13">
    <location>
        <begin position="599"/>
        <end position="787"/>
    </location>
</feature>
<name>A0ABS2GU94_9BURK</name>
<feature type="binding site" evidence="7">
    <location>
        <begin position="106"/>
        <end position="112"/>
    </location>
    <ligand>
        <name>ATP</name>
        <dbReference type="ChEBI" id="CHEBI:30616"/>
    </ligand>
</feature>
<feature type="binding site" evidence="7">
    <location>
        <position position="387"/>
    </location>
    <ligand>
        <name>meso-2,6-diaminopimelate</name>
        <dbReference type="ChEBI" id="CHEBI:57791"/>
    </ligand>
</feature>
<dbReference type="Gene3D" id="3.40.1190.10">
    <property type="entry name" value="Mur-like, catalytic domain"/>
    <property type="match status" value="2"/>
</dbReference>
<feature type="short sequence motif" description="Meso-diaminopimelate recognition motif" evidence="7">
    <location>
        <begin position="411"/>
        <end position="414"/>
    </location>
</feature>
<feature type="binding site" evidence="7">
    <location>
        <position position="464"/>
    </location>
    <ligand>
        <name>meso-2,6-diaminopimelate</name>
        <dbReference type="ChEBI" id="CHEBI:57791"/>
    </ligand>
</feature>
<dbReference type="NCBIfam" id="NF001126">
    <property type="entry name" value="PRK00139.1-4"/>
    <property type="match status" value="1"/>
</dbReference>
<dbReference type="InterPro" id="IPR013221">
    <property type="entry name" value="Mur_ligase_cen"/>
</dbReference>
<feature type="domain" description="Mur ligase C-terminal" evidence="12">
    <location>
        <begin position="335"/>
        <end position="462"/>
    </location>
</feature>
<proteinExistence type="inferred from homology"/>
<evidence type="ECO:0000259" key="13">
    <source>
        <dbReference type="Pfam" id="PF08245"/>
    </source>
</evidence>
<comment type="function">
    <text evidence="8 10">Involved in cell wall formation. Catalyzes the final step in the synthesis of UDP-N-acetylmuramoyl-pentapeptide, the precursor of murein.</text>
</comment>
<dbReference type="EC" id="6.3.2.10" evidence="8"/>
<comment type="similarity">
    <text evidence="8">Belongs to the MurCDEF family. MurF subfamily.</text>
</comment>
<feature type="modified residue" description="N6-carboxylysine" evidence="7">
    <location>
        <position position="216"/>
    </location>
</feature>
<feature type="binding site" evidence="7">
    <location>
        <begin position="411"/>
        <end position="414"/>
    </location>
    <ligand>
        <name>meso-2,6-diaminopimelate</name>
        <dbReference type="ChEBI" id="CHEBI:57791"/>
    </ligand>
</feature>
<dbReference type="Pfam" id="PF01225">
    <property type="entry name" value="Mur_ligase"/>
    <property type="match status" value="1"/>
</dbReference>
<dbReference type="NCBIfam" id="TIGR01085">
    <property type="entry name" value="murE"/>
    <property type="match status" value="1"/>
</dbReference>
<comment type="pathway">
    <text evidence="8 9">Cell wall biogenesis; peptidoglycan biosynthesis.</text>
</comment>
<dbReference type="HAMAP" id="MF_00208">
    <property type="entry name" value="MurE"/>
    <property type="match status" value="1"/>
</dbReference>
<dbReference type="InterPro" id="IPR005863">
    <property type="entry name" value="UDP-N-AcMur_synth"/>
</dbReference>
<evidence type="ECO:0000256" key="2">
    <source>
        <dbReference type="ARBA" id="ARBA00022618"/>
    </source>
</evidence>
<accession>A0ABS2GU94</accession>
<organism evidence="14 15">
    <name type="scientific">Parasutterella secunda</name>
    <dbReference type="NCBI Taxonomy" id="626947"/>
    <lineage>
        <taxon>Bacteria</taxon>
        <taxon>Pseudomonadati</taxon>
        <taxon>Pseudomonadota</taxon>
        <taxon>Betaproteobacteria</taxon>
        <taxon>Burkholderiales</taxon>
        <taxon>Sutterellaceae</taxon>
        <taxon>Parasutterella</taxon>
    </lineage>
</organism>
<sequence>MTDNIQSYVSLLRRLVPQAKRLTLDSRNLREGDVFVAVPGLHRDGREFLEEASKKASALVYEDDGMRRTFSVPTIAVPSLGVHLGEFAAGFYRDPSAKLFTIGITGTNGKTTSSHWLSQLFTLLDQKCAAIGTIGCFMDGKAFESAPLTTPDSLTLQGLYKDLSKAGAKAVALEASSIGLEQGRLQATRFDVAVFTNLTRDHLDYHHDMVAYEKAKAILFNWPQLQHAVINIDDEAGVRLAEGTSHRAIHTIVTTIKGTIALPATRLLAAENIRPMPEGMQFDIVFEAERHTVHLPIFGAFNISNMLGVVGAALCRGFALSDIVEQLPHLVAPAGRMQRVPYPGAALAIVDYSHTPDAVQKALEALRGVAKVRRGKLWAVLGAGGDRDAGKRPIMALVAEAGADRVILTSDNPRTEDPEEILRQMCAGLRTPQRVIVDRREAIFTAIKEAEPEDVVLIAGKGHELYQEINGVKHPFGDVIEARNAQKMKNPPADALLTVKFLSRLLPGSHLVGSDVPFTNVCTDTRLVREGSLFFALRGERFDGHDFVNQAMHAGAAALVVDHEVYSPLPQIVVKDVKFALGATAAYWRRGRSLALAAVAGSNGKTTTTQMIATILRLRYGDNALSTEGNFNNDIGVPITLWRLRDHHEAAVVETGMNHVGEMRYLSGLVQPTVAVVTNAQREHQEFLQSIEATARENGEILRVLPSSGVAVIPCDDPCRPIWLEMAQQANIMTFGIDASADVSGCVRTGPDGMVAMIDTPTGSFEAKLKVRGEHNFKNALAATAVCLAMNVSLDLIRQGLESFEAIKGRGQVHNCGSLTVIDDAYNANPDSMKAAIDLLTSYPGPRLLIAGDMGELGARSISYHEEIGEYAAKKHVDGFFAIGDNMRYAVKRFSAFAPKAHALWEPNREKFMDAVLKESQNYRVVSVKASNFMKLSEVVKALVEAQAPKEKKD</sequence>
<protein>
    <recommendedName>
        <fullName evidence="7 8">Multifunctional fusion protein</fullName>
    </recommendedName>
    <domain>
        <recommendedName>
            <fullName evidence="7">UDP-N-acetylmuramoyl-L-alanyl-D-glutamate--2,6-diaminopimelate ligase</fullName>
            <ecNumber evidence="7">6.3.2.13</ecNumber>
        </recommendedName>
        <alternativeName>
            <fullName evidence="7">Meso-A2pm-adding enzyme</fullName>
        </alternativeName>
        <alternativeName>
            <fullName evidence="7">Meso-diaminopimelate-adding enzyme</fullName>
        </alternativeName>
        <alternativeName>
            <fullName evidence="7">UDP-MurNAc-L-Ala-D-Glu:meso-diaminopimelate ligase</fullName>
        </alternativeName>
        <alternativeName>
            <fullName evidence="7">UDP-MurNAc-tripeptide synthetase</fullName>
        </alternativeName>
        <alternativeName>
            <fullName evidence="7">UDP-N-acetylmuramyl-tripeptide synthetase</fullName>
        </alternativeName>
    </domain>
    <domain>
        <recommendedName>
            <fullName evidence="8">UDP-N-acetylmuramoyl-tripeptide--D-alanyl-D-alanine ligase</fullName>
            <ecNumber evidence="8">6.3.2.10</ecNumber>
        </recommendedName>
        <alternativeName>
            <fullName evidence="8">D-alanyl-D-alanine-adding enzyme</fullName>
        </alternativeName>
    </domain>
</protein>
<comment type="catalytic activity">
    <reaction evidence="7">
        <text>UDP-N-acetyl-alpha-D-muramoyl-L-alanyl-D-glutamate + meso-2,6-diaminopimelate + ATP = UDP-N-acetyl-alpha-D-muramoyl-L-alanyl-gamma-D-glutamyl-meso-2,6-diaminopimelate + ADP + phosphate + H(+)</text>
        <dbReference type="Rhea" id="RHEA:23676"/>
        <dbReference type="ChEBI" id="CHEBI:15378"/>
        <dbReference type="ChEBI" id="CHEBI:30616"/>
        <dbReference type="ChEBI" id="CHEBI:43474"/>
        <dbReference type="ChEBI" id="CHEBI:57791"/>
        <dbReference type="ChEBI" id="CHEBI:83900"/>
        <dbReference type="ChEBI" id="CHEBI:83905"/>
        <dbReference type="ChEBI" id="CHEBI:456216"/>
        <dbReference type="EC" id="6.3.2.13"/>
    </reaction>
</comment>
<feature type="binding site" evidence="8">
    <location>
        <begin position="601"/>
        <end position="607"/>
    </location>
    <ligand>
        <name>ATP</name>
        <dbReference type="ChEBI" id="CHEBI:30616"/>
    </ligand>
</feature>
<evidence type="ECO:0000256" key="9">
    <source>
        <dbReference type="RuleBase" id="RU004135"/>
    </source>
</evidence>
<feature type="binding site" evidence="7">
    <location>
        <position position="184"/>
    </location>
    <ligand>
        <name>UDP-N-acetyl-alpha-D-muramoyl-L-alanyl-D-glutamate</name>
        <dbReference type="ChEBI" id="CHEBI:83900"/>
    </ligand>
</feature>
<dbReference type="NCBIfam" id="TIGR01143">
    <property type="entry name" value="murF"/>
    <property type="match status" value="1"/>
</dbReference>
<evidence type="ECO:0000256" key="10">
    <source>
        <dbReference type="RuleBase" id="RU004136"/>
    </source>
</evidence>
<evidence type="ECO:0000256" key="4">
    <source>
        <dbReference type="ARBA" id="ARBA00022984"/>
    </source>
</evidence>
<feature type="domain" description="Mur ligase C-terminal" evidence="12">
    <location>
        <begin position="809"/>
        <end position="931"/>
    </location>
</feature>
<keyword evidence="7" id="KW-0460">Magnesium</keyword>
<dbReference type="Pfam" id="PF02875">
    <property type="entry name" value="Mur_ligase_C"/>
    <property type="match status" value="2"/>
</dbReference>
<feature type="binding site" evidence="7">
    <location>
        <begin position="149"/>
        <end position="150"/>
    </location>
    <ligand>
        <name>UDP-N-acetyl-alpha-D-muramoyl-L-alanyl-D-glutamate</name>
        <dbReference type="ChEBI" id="CHEBI:83900"/>
    </ligand>
</feature>
<comment type="caution">
    <text evidence="7">Lacks conserved residue(s) required for the propagation of feature annotation.</text>
</comment>
<keyword evidence="8" id="KW-0963">Cytoplasm</keyword>
<evidence type="ECO:0000256" key="6">
    <source>
        <dbReference type="ARBA" id="ARBA00023316"/>
    </source>
</evidence>
<comment type="similarity">
    <text evidence="1 7">Belongs to the MurCDEF family. MurE subfamily.</text>
</comment>
<dbReference type="Pfam" id="PF08245">
    <property type="entry name" value="Mur_ligase_M"/>
    <property type="match status" value="2"/>
</dbReference>
<dbReference type="Gene3D" id="3.40.1390.10">
    <property type="entry name" value="MurE/MurF, N-terminal domain"/>
    <property type="match status" value="2"/>
</dbReference>
<feature type="binding site" evidence="7">
    <location>
        <position position="176"/>
    </location>
    <ligand>
        <name>UDP-N-acetyl-alpha-D-muramoyl-L-alanyl-D-glutamate</name>
        <dbReference type="ChEBI" id="CHEBI:83900"/>
    </ligand>
</feature>
<dbReference type="InterPro" id="IPR036565">
    <property type="entry name" value="Mur-like_cat_sf"/>
</dbReference>
<dbReference type="HAMAP" id="MF_02019">
    <property type="entry name" value="MurF"/>
    <property type="match status" value="1"/>
</dbReference>
<keyword evidence="5 8" id="KW-0131">Cell cycle</keyword>
<feature type="domain" description="Mur ligase central" evidence="13">
    <location>
        <begin position="104"/>
        <end position="313"/>
    </location>
</feature>
<dbReference type="InterPro" id="IPR000713">
    <property type="entry name" value="Mur_ligase_N"/>
</dbReference>
<dbReference type="InterPro" id="IPR036615">
    <property type="entry name" value="Mur_ligase_C_dom_sf"/>
</dbReference>
<keyword evidence="4 8" id="KW-0573">Peptidoglycan synthesis</keyword>
<evidence type="ECO:0000313" key="15">
    <source>
        <dbReference type="Proteomes" id="UP000777002"/>
    </source>
</evidence>
<keyword evidence="2 8" id="KW-0132">Cell division</keyword>
<reference evidence="14 15" key="1">
    <citation type="journal article" date="2021" name="Sci. Rep.">
        <title>The distribution of antibiotic resistance genes in chicken gut microbiota commensals.</title>
        <authorList>
            <person name="Juricova H."/>
            <person name="Matiasovicova J."/>
            <person name="Kubasova T."/>
            <person name="Cejkova D."/>
            <person name="Rychlik I."/>
        </authorList>
    </citation>
    <scope>NUCLEOTIDE SEQUENCE [LARGE SCALE GENOMIC DNA]</scope>
    <source>
        <strain evidence="14 15">An562</strain>
    </source>
</reference>
<keyword evidence="8" id="KW-0547">Nucleotide-binding</keyword>
<evidence type="ECO:0000256" key="7">
    <source>
        <dbReference type="HAMAP-Rule" id="MF_00208"/>
    </source>
</evidence>
<dbReference type="SUPFAM" id="SSF53623">
    <property type="entry name" value="MurD-like peptide ligases, catalytic domain"/>
    <property type="match status" value="2"/>
</dbReference>
<dbReference type="GO" id="GO:0008765">
    <property type="term" value="F:UDP-N-acetylmuramoylalanyl-D-glutamate-2,6-diaminopimelate ligase activity"/>
    <property type="evidence" value="ECO:0007669"/>
    <property type="project" value="UniProtKB-EC"/>
</dbReference>
<evidence type="ECO:0000256" key="3">
    <source>
        <dbReference type="ARBA" id="ARBA00022960"/>
    </source>
</evidence>
<evidence type="ECO:0000259" key="12">
    <source>
        <dbReference type="Pfam" id="PF02875"/>
    </source>
</evidence>
<comment type="caution">
    <text evidence="14">The sequence shown here is derived from an EMBL/GenBank/DDBJ whole genome shotgun (WGS) entry which is preliminary data.</text>
</comment>
<comment type="cofactor">
    <cofactor evidence="7">
        <name>Mg(2+)</name>
        <dbReference type="ChEBI" id="CHEBI:18420"/>
    </cofactor>
</comment>
<keyword evidence="3 8" id="KW-0133">Cell shape</keyword>
<evidence type="ECO:0000256" key="1">
    <source>
        <dbReference type="ARBA" id="ARBA00005898"/>
    </source>
</evidence>
<dbReference type="SUPFAM" id="SSF63418">
    <property type="entry name" value="MurE/MurF N-terminal domain"/>
    <property type="match status" value="2"/>
</dbReference>
<dbReference type="SUPFAM" id="SSF53244">
    <property type="entry name" value="MurD-like peptide ligases, peptide-binding domain"/>
    <property type="match status" value="2"/>
</dbReference>
<keyword evidence="15" id="KW-1185">Reference proteome</keyword>
<evidence type="ECO:0000259" key="11">
    <source>
        <dbReference type="Pfam" id="PF01225"/>
    </source>
</evidence>
<dbReference type="Gene3D" id="3.90.190.20">
    <property type="entry name" value="Mur ligase, C-terminal domain"/>
    <property type="match status" value="2"/>
</dbReference>
<feature type="domain" description="Mur ligase N-terminal catalytic" evidence="11">
    <location>
        <begin position="519"/>
        <end position="565"/>
    </location>
</feature>
<feature type="binding site" evidence="7">
    <location>
        <position position="24"/>
    </location>
    <ligand>
        <name>UDP-N-acetyl-alpha-D-muramoyl-L-alanyl-D-glutamate</name>
        <dbReference type="ChEBI" id="CHEBI:83900"/>
    </ligand>
</feature>
<evidence type="ECO:0000256" key="5">
    <source>
        <dbReference type="ARBA" id="ARBA00023306"/>
    </source>
</evidence>
<feature type="binding site" evidence="7">
    <location>
        <position position="460"/>
    </location>
    <ligand>
        <name>meso-2,6-diaminopimelate</name>
        <dbReference type="ChEBI" id="CHEBI:57791"/>
    </ligand>
</feature>